<keyword evidence="11" id="KW-1185">Reference proteome</keyword>
<organism evidence="10 11">
    <name type="scientific">Malaciobacter molluscorum LMG 25693</name>
    <dbReference type="NCBI Taxonomy" id="870501"/>
    <lineage>
        <taxon>Bacteria</taxon>
        <taxon>Pseudomonadati</taxon>
        <taxon>Campylobacterota</taxon>
        <taxon>Epsilonproteobacteria</taxon>
        <taxon>Campylobacterales</taxon>
        <taxon>Arcobacteraceae</taxon>
        <taxon>Malaciobacter</taxon>
    </lineage>
</organism>
<dbReference type="InterPro" id="IPR010619">
    <property type="entry name" value="ThrE-like_N"/>
</dbReference>
<protein>
    <submittedName>
        <fullName evidence="9">Threonine/serine exporter, ThrE family (DUF1212 domain)</fullName>
    </submittedName>
</protein>
<dbReference type="Pfam" id="PF06738">
    <property type="entry name" value="ThrE"/>
    <property type="match status" value="1"/>
</dbReference>
<keyword evidence="3 7" id="KW-0812">Transmembrane</keyword>
<accession>A0A2G1DK50</accession>
<evidence type="ECO:0000259" key="8">
    <source>
        <dbReference type="Pfam" id="PF06738"/>
    </source>
</evidence>
<proteinExistence type="inferred from homology"/>
<comment type="similarity">
    <text evidence="6">Belongs to the ThrE exporter (TC 2.A.79) family.</text>
</comment>
<dbReference type="PANTHER" id="PTHR34390">
    <property type="entry name" value="UPF0442 PROTEIN YJJB-RELATED"/>
    <property type="match status" value="1"/>
</dbReference>
<name>A0A2G1DK50_9BACT</name>
<evidence type="ECO:0000256" key="7">
    <source>
        <dbReference type="SAM" id="Phobius"/>
    </source>
</evidence>
<evidence type="ECO:0000256" key="3">
    <source>
        <dbReference type="ARBA" id="ARBA00022692"/>
    </source>
</evidence>
<feature type="transmembrane region" description="Helical" evidence="7">
    <location>
        <begin position="195"/>
        <end position="214"/>
    </location>
</feature>
<evidence type="ECO:0000256" key="6">
    <source>
        <dbReference type="ARBA" id="ARBA00034125"/>
    </source>
</evidence>
<feature type="transmembrane region" description="Helical" evidence="7">
    <location>
        <begin position="119"/>
        <end position="138"/>
    </location>
</feature>
<dbReference type="EMBL" id="NXFY01000003">
    <property type="protein sequence ID" value="PHO18872.1"/>
    <property type="molecule type" value="Genomic_DNA"/>
</dbReference>
<dbReference type="GO" id="GO:0005886">
    <property type="term" value="C:plasma membrane"/>
    <property type="evidence" value="ECO:0007669"/>
    <property type="project" value="UniProtKB-SubCell"/>
</dbReference>
<keyword evidence="5 7" id="KW-0472">Membrane</keyword>
<dbReference type="EMBL" id="CP032098">
    <property type="protein sequence ID" value="AXX91378.1"/>
    <property type="molecule type" value="Genomic_DNA"/>
</dbReference>
<reference evidence="10 11" key="1">
    <citation type="submission" date="2017-09" db="EMBL/GenBank/DDBJ databases">
        <title>Arcobacter canalis sp. nov., a new species isolated from a water canal contaminated with urban sewage.</title>
        <authorList>
            <person name="Perez-Cataluna A."/>
            <person name="Salas-Masso N."/>
            <person name="Figueras M.J."/>
        </authorList>
    </citation>
    <scope>NUCLEOTIDE SEQUENCE [LARGE SCALE GENOMIC DNA]</scope>
    <source>
        <strain evidence="10 11">F98-3</strain>
    </source>
</reference>
<dbReference type="InterPro" id="IPR050539">
    <property type="entry name" value="ThrE_Dicarb/AminoAcid_Exp"/>
</dbReference>
<keyword evidence="4 7" id="KW-1133">Transmembrane helix</keyword>
<dbReference type="PANTHER" id="PTHR34390:SF2">
    <property type="entry name" value="SUCCINATE TRANSPORTER SUBUNIT YJJP-RELATED"/>
    <property type="match status" value="1"/>
</dbReference>
<feature type="domain" description="Threonine/serine exporter-like N-terminal" evidence="8">
    <location>
        <begin position="17"/>
        <end position="252"/>
    </location>
</feature>
<dbReference type="KEGG" id="amol:AMOL_0362"/>
<evidence type="ECO:0000256" key="1">
    <source>
        <dbReference type="ARBA" id="ARBA00004651"/>
    </source>
</evidence>
<feature type="transmembrane region" description="Helical" evidence="7">
    <location>
        <begin position="235"/>
        <end position="253"/>
    </location>
</feature>
<dbReference type="Proteomes" id="UP000262712">
    <property type="component" value="Chromosome"/>
</dbReference>
<evidence type="ECO:0000313" key="12">
    <source>
        <dbReference type="Proteomes" id="UP000262712"/>
    </source>
</evidence>
<gene>
    <name evidence="9" type="ORF">AMOL_0362</name>
    <name evidence="10" type="ORF">CPU12_03155</name>
</gene>
<evidence type="ECO:0000256" key="5">
    <source>
        <dbReference type="ARBA" id="ARBA00023136"/>
    </source>
</evidence>
<sequence>MSNLTLTYQYQTKITQAIIRAAVLMLEYGAESKLIEQTTKRMGKALGVKSVEISLIPSAIVLTTLSNTNQSVTTTRQAHHKPINMSIVYDVQRLCIDLEKFELGAEKTILLLKQIKPNYYNKWLIIFMIGLSCASFAYLRGADWPAFAVTFVASSIAMFIRQQLAKHKFILIITFATTAFFATLIASLASQVSSTANIALSASVLLLVPGFPFINSFLDAVKGYLSMGWGRWMQATLLTLATSMGIIFAMAVLNMKGW</sequence>
<feature type="transmembrane region" description="Helical" evidence="7">
    <location>
        <begin position="169"/>
        <end position="189"/>
    </location>
</feature>
<dbReference type="GO" id="GO:0022857">
    <property type="term" value="F:transmembrane transporter activity"/>
    <property type="evidence" value="ECO:0007669"/>
    <property type="project" value="InterPro"/>
</dbReference>
<keyword evidence="2" id="KW-1003">Cell membrane</keyword>
<dbReference type="Proteomes" id="UP000221222">
    <property type="component" value="Unassembled WGS sequence"/>
</dbReference>
<dbReference type="AlphaFoldDB" id="A0A2G1DK50"/>
<evidence type="ECO:0000313" key="10">
    <source>
        <dbReference type="EMBL" id="PHO18872.1"/>
    </source>
</evidence>
<reference evidence="9 12" key="2">
    <citation type="submission" date="2018-08" db="EMBL/GenBank/DDBJ databases">
        <title>Complete genome of the Arcobacter molluscorum type strain LMG 25693.</title>
        <authorList>
            <person name="Miller W.G."/>
            <person name="Yee E."/>
            <person name="Bono J.L."/>
        </authorList>
    </citation>
    <scope>NUCLEOTIDE SEQUENCE [LARGE SCALE GENOMIC DNA]</scope>
    <source>
        <strain evidence="9 12">CECT 7696</strain>
    </source>
</reference>
<evidence type="ECO:0000256" key="2">
    <source>
        <dbReference type="ARBA" id="ARBA00022475"/>
    </source>
</evidence>
<dbReference type="RefSeq" id="WP_099341631.1">
    <property type="nucleotide sequence ID" value="NZ_CP032098.1"/>
</dbReference>
<evidence type="ECO:0000256" key="4">
    <source>
        <dbReference type="ARBA" id="ARBA00022989"/>
    </source>
</evidence>
<comment type="subcellular location">
    <subcellularLocation>
        <location evidence="1">Cell membrane</location>
        <topology evidence="1">Multi-pass membrane protein</topology>
    </subcellularLocation>
</comment>
<dbReference type="GO" id="GO:0015744">
    <property type="term" value="P:succinate transport"/>
    <property type="evidence" value="ECO:0007669"/>
    <property type="project" value="TreeGrafter"/>
</dbReference>
<evidence type="ECO:0000313" key="11">
    <source>
        <dbReference type="Proteomes" id="UP000221222"/>
    </source>
</evidence>
<evidence type="ECO:0000313" key="9">
    <source>
        <dbReference type="EMBL" id="AXX91378.1"/>
    </source>
</evidence>